<sequence>MRQIEQIPFSEIPSVPKIVKDFISGELSDSQQFKFCEENFAKIIQQKSESYPKHHRETLKQVLLEQNKALSLSDLQQNNLKILGDENCFTVTTGHQLNLFTGPVFFIYKILQTVKTANWLRKQFPENQFVPLFWMASEDHDFDEINHFQTKQNFYQFSSESGKAVGKIIVEDLSFAEEFRRDFQDRIFGEELIRRMQQAYVSGGTLADATRHLVNGLFSEYGLLIVDGDDAALKALAEPVFRQELLENAVLKSTEKRVEILREKYGKVQVNPREINLFYLGENRERIDAFGDDFVLSETRQKFSREEILNALENHPEKFSPNALLRPVYQETILPNIAYIGGNAEVAYWLEMRDFFSEIGLPFPVLIPRNSLLFLTEKTFRKIEKTDLQLKDFFGDFNQKVFEDLLKEQPLSDEIENQQKKVEESFQVLMEKSELTDVSFRNLVAAEQKRQLKSFERMKKRLLRAEKIKEGEKVEMLERLYQEVHPGKIWQERSWNFSEFFADEGRAFFDAAYSAIDVESPKLSIMQI</sequence>
<feature type="domain" description="Bacillithiol biosynthesis BshC C-terminal coiled-coil" evidence="4">
    <location>
        <begin position="373"/>
        <end position="526"/>
    </location>
</feature>
<dbReference type="Proteomes" id="UP000184335">
    <property type="component" value="Unassembled WGS sequence"/>
</dbReference>
<dbReference type="EC" id="6.-.-.-" evidence="2"/>
<comment type="similarity">
    <text evidence="2">Belongs to the BshC family.</text>
</comment>
<keyword evidence="1 2" id="KW-0436">Ligase</keyword>
<evidence type="ECO:0000259" key="3">
    <source>
        <dbReference type="Pfam" id="PF10079"/>
    </source>
</evidence>
<keyword evidence="6" id="KW-1185">Reference proteome</keyword>
<protein>
    <recommendedName>
        <fullName evidence="2">Putative cysteine ligase BshC</fullName>
        <ecNumber evidence="2">6.-.-.-</ecNumber>
    </recommendedName>
</protein>
<reference evidence="5 6" key="1">
    <citation type="submission" date="2016-11" db="EMBL/GenBank/DDBJ databases">
        <authorList>
            <person name="Jaros S."/>
            <person name="Januszkiewicz K."/>
            <person name="Wedrychowicz H."/>
        </authorList>
    </citation>
    <scope>NUCLEOTIDE SEQUENCE [LARGE SCALE GENOMIC DNA]</scope>
    <source>
        <strain evidence="5 6">DSM 25479</strain>
    </source>
</reference>
<dbReference type="STRING" id="1118202.SAMN05443429_104129"/>
<evidence type="ECO:0000313" key="5">
    <source>
        <dbReference type="EMBL" id="SHI77736.1"/>
    </source>
</evidence>
<dbReference type="EMBL" id="FQYI01000004">
    <property type="protein sequence ID" value="SHI77736.1"/>
    <property type="molecule type" value="Genomic_DNA"/>
</dbReference>
<dbReference type="NCBIfam" id="TIGR03998">
    <property type="entry name" value="thiol_BshC"/>
    <property type="match status" value="1"/>
</dbReference>
<dbReference type="OrthoDB" id="9765151at2"/>
<gene>
    <name evidence="2" type="primary">bshC</name>
    <name evidence="5" type="ORF">SAMN05443429_104129</name>
</gene>
<dbReference type="Pfam" id="PF24850">
    <property type="entry name" value="CC_BshC"/>
    <property type="match status" value="1"/>
</dbReference>
<dbReference type="RefSeq" id="WP_073179178.1">
    <property type="nucleotide sequence ID" value="NZ_FQYI01000004.1"/>
</dbReference>
<evidence type="ECO:0000256" key="1">
    <source>
        <dbReference type="ARBA" id="ARBA00022598"/>
    </source>
</evidence>
<feature type="domain" description="Bacillithiol biosynthesis BshC N-terminal Rossmann-like" evidence="3">
    <location>
        <begin position="4"/>
        <end position="370"/>
    </location>
</feature>
<evidence type="ECO:0000259" key="4">
    <source>
        <dbReference type="Pfam" id="PF24850"/>
    </source>
</evidence>
<evidence type="ECO:0000313" key="6">
    <source>
        <dbReference type="Proteomes" id="UP000184335"/>
    </source>
</evidence>
<evidence type="ECO:0000256" key="2">
    <source>
        <dbReference type="HAMAP-Rule" id="MF_01867"/>
    </source>
</evidence>
<dbReference type="HAMAP" id="MF_01867">
    <property type="entry name" value="BshC"/>
    <property type="match status" value="1"/>
</dbReference>
<dbReference type="InterPro" id="IPR055399">
    <property type="entry name" value="CC_BshC"/>
</dbReference>
<proteinExistence type="inferred from homology"/>
<dbReference type="Pfam" id="PF10079">
    <property type="entry name" value="Rossmann-like_BshC"/>
    <property type="match status" value="1"/>
</dbReference>
<name>A0A1M6DWW4_9FLAO</name>
<dbReference type="AlphaFoldDB" id="A0A1M6DWW4"/>
<organism evidence="5 6">
    <name type="scientific">Cruoricaptor ignavus</name>
    <dbReference type="NCBI Taxonomy" id="1118202"/>
    <lineage>
        <taxon>Bacteria</taxon>
        <taxon>Pseudomonadati</taxon>
        <taxon>Bacteroidota</taxon>
        <taxon>Flavobacteriia</taxon>
        <taxon>Flavobacteriales</taxon>
        <taxon>Weeksellaceae</taxon>
        <taxon>Cruoricaptor</taxon>
    </lineage>
</organism>
<dbReference type="PIRSF" id="PIRSF012535">
    <property type="entry name" value="UCP012535"/>
    <property type="match status" value="1"/>
</dbReference>
<dbReference type="InterPro" id="IPR055398">
    <property type="entry name" value="Rossmann-like_BshC"/>
</dbReference>
<dbReference type="GO" id="GO:0016874">
    <property type="term" value="F:ligase activity"/>
    <property type="evidence" value="ECO:0007669"/>
    <property type="project" value="UniProtKB-UniRule"/>
</dbReference>
<dbReference type="InterPro" id="IPR011199">
    <property type="entry name" value="Bacillithiol_biosynth_BshC"/>
</dbReference>
<accession>A0A1M6DWW4</accession>